<gene>
    <name evidence="2" type="ORF">G3I71_17380</name>
</gene>
<dbReference type="AlphaFoldDB" id="A0A6B3BT76"/>
<dbReference type="RefSeq" id="WP_164315691.1">
    <property type="nucleotide sequence ID" value="NZ_JAAGLU010000013.1"/>
</dbReference>
<feature type="compositionally biased region" description="Basic residues" evidence="1">
    <location>
        <begin position="31"/>
        <end position="41"/>
    </location>
</feature>
<organism evidence="2">
    <name type="scientific">Streptomyces sp. SID12501</name>
    <dbReference type="NCBI Taxonomy" id="2706042"/>
    <lineage>
        <taxon>Bacteria</taxon>
        <taxon>Bacillati</taxon>
        <taxon>Actinomycetota</taxon>
        <taxon>Actinomycetes</taxon>
        <taxon>Kitasatosporales</taxon>
        <taxon>Streptomycetaceae</taxon>
        <taxon>Streptomyces</taxon>
    </lineage>
</organism>
<feature type="region of interest" description="Disordered" evidence="1">
    <location>
        <begin position="30"/>
        <end position="97"/>
    </location>
</feature>
<dbReference type="EMBL" id="JAAGLU010000013">
    <property type="protein sequence ID" value="NEC87561.1"/>
    <property type="molecule type" value="Genomic_DNA"/>
</dbReference>
<evidence type="ECO:0000313" key="2">
    <source>
        <dbReference type="EMBL" id="NEC87561.1"/>
    </source>
</evidence>
<protein>
    <submittedName>
        <fullName evidence="2">Uncharacterized protein</fullName>
    </submittedName>
</protein>
<accession>A0A6B3BT76</accession>
<name>A0A6B3BT76_9ACTN</name>
<comment type="caution">
    <text evidence="2">The sequence shown here is derived from an EMBL/GenBank/DDBJ whole genome shotgun (WGS) entry which is preliminary data.</text>
</comment>
<feature type="compositionally biased region" description="Basic and acidic residues" evidence="1">
    <location>
        <begin position="81"/>
        <end position="90"/>
    </location>
</feature>
<reference evidence="2" key="1">
    <citation type="submission" date="2020-01" db="EMBL/GenBank/DDBJ databases">
        <title>Insect and environment-associated Actinomycetes.</title>
        <authorList>
            <person name="Currrie C."/>
            <person name="Chevrette M."/>
            <person name="Carlson C."/>
            <person name="Stubbendieck R."/>
            <person name="Wendt-Pienkowski E."/>
        </authorList>
    </citation>
    <scope>NUCLEOTIDE SEQUENCE</scope>
    <source>
        <strain evidence="2">SID12501</strain>
    </source>
</reference>
<sequence length="97" mass="10641">MRPDRPCGSLPQGHSEEWLDTPLHKWAVRAAPRRVRRHGRHPSPESADITEAGPEREAAVQSLKAADTQRLLDDLAPLATTRHEAARRTAGEAPAPS</sequence>
<evidence type="ECO:0000256" key="1">
    <source>
        <dbReference type="SAM" id="MobiDB-lite"/>
    </source>
</evidence>
<proteinExistence type="predicted"/>